<dbReference type="AlphaFoldDB" id="A0A934RSB9"/>
<dbReference type="Proteomes" id="UP000617628">
    <property type="component" value="Unassembled WGS sequence"/>
</dbReference>
<proteinExistence type="predicted"/>
<evidence type="ECO:0000313" key="2">
    <source>
        <dbReference type="Proteomes" id="UP000617628"/>
    </source>
</evidence>
<accession>A0A934RSB9</accession>
<comment type="caution">
    <text evidence="1">The sequence shown here is derived from an EMBL/GenBank/DDBJ whole genome shotgun (WGS) entry which is preliminary data.</text>
</comment>
<dbReference type="RefSeq" id="WP_200353720.1">
    <property type="nucleotide sequence ID" value="NZ_JAENIL010000002.1"/>
</dbReference>
<protein>
    <submittedName>
        <fullName evidence="1">Uncharacterized protein</fullName>
    </submittedName>
</protein>
<reference evidence="1" key="1">
    <citation type="submission" date="2021-01" db="EMBL/GenBank/DDBJ databases">
        <title>Modified the classification status of verrucomicrobia.</title>
        <authorList>
            <person name="Feng X."/>
        </authorList>
    </citation>
    <scope>NUCLEOTIDE SEQUENCE</scope>
    <source>
        <strain evidence="1">KCTC 13126</strain>
    </source>
</reference>
<keyword evidence="2" id="KW-1185">Reference proteome</keyword>
<sequence length="288" mass="32171">MNTLTASPWTISTYLEEPSYVSKSADGAWLAHVSIPRARLTYFGPANLSQNLLRVTPPPLPQHGPHAPSWGGHIVWMLSDALPHWKWPPLREWEYTPAAQIENYAGALSLIRPQVHPKFPALGRSYHWEGNTLVCESFWTPTQSAHHLAIHTLHVPFNAQIELSQTSLKGTFKELDGFSITEHPVADRPGLTLDQTTAKICPSSQSAKYAFPTQEIAAHIDNYRLSMQRLNASSNELDNPFTDLLTHVWIASQDLESPFIEIEQASPYLTPGLDGYCRFGISLQAESL</sequence>
<dbReference type="EMBL" id="JAENIL010000002">
    <property type="protein sequence ID" value="MBK1875503.1"/>
    <property type="molecule type" value="Genomic_DNA"/>
</dbReference>
<name>A0A934RSB9_9BACT</name>
<gene>
    <name evidence="1" type="ORF">JIN87_01420</name>
</gene>
<evidence type="ECO:0000313" key="1">
    <source>
        <dbReference type="EMBL" id="MBK1875503.1"/>
    </source>
</evidence>
<organism evidence="1 2">
    <name type="scientific">Pelagicoccus mobilis</name>
    <dbReference type="NCBI Taxonomy" id="415221"/>
    <lineage>
        <taxon>Bacteria</taxon>
        <taxon>Pseudomonadati</taxon>
        <taxon>Verrucomicrobiota</taxon>
        <taxon>Opitutia</taxon>
        <taxon>Puniceicoccales</taxon>
        <taxon>Pelagicoccaceae</taxon>
        <taxon>Pelagicoccus</taxon>
    </lineage>
</organism>